<keyword evidence="7 10" id="KW-0443">Lipid metabolism</keyword>
<keyword evidence="6 10" id="KW-1133">Transmembrane helix</keyword>
<evidence type="ECO:0000256" key="2">
    <source>
        <dbReference type="ARBA" id="ARBA00005928"/>
    </source>
</evidence>
<comment type="subcellular location">
    <subcellularLocation>
        <location evidence="1">Membrane</location>
        <topology evidence="1">Multi-pass membrane protein</topology>
    </subcellularLocation>
</comment>
<keyword evidence="3 10" id="KW-0444">Lipid biosynthesis</keyword>
<dbReference type="GO" id="GO:0080019">
    <property type="term" value="F:alcohol-forming very long-chain fatty acyl-CoA reductase activity"/>
    <property type="evidence" value="ECO:0007669"/>
    <property type="project" value="InterPro"/>
</dbReference>
<evidence type="ECO:0000256" key="1">
    <source>
        <dbReference type="ARBA" id="ARBA00004141"/>
    </source>
</evidence>
<evidence type="ECO:0000259" key="11">
    <source>
        <dbReference type="Pfam" id="PF03015"/>
    </source>
</evidence>
<comment type="function">
    <text evidence="10">Catalyzes the reduction of fatty acyl-CoA to fatty alcohols.</text>
</comment>
<dbReference type="AlphaFoldDB" id="A0A2S2PD11"/>
<feature type="domain" description="Fatty acyl-CoA reductase C-terminal" evidence="11">
    <location>
        <begin position="373"/>
        <end position="465"/>
    </location>
</feature>
<dbReference type="GO" id="GO:0005777">
    <property type="term" value="C:peroxisome"/>
    <property type="evidence" value="ECO:0007669"/>
    <property type="project" value="TreeGrafter"/>
</dbReference>
<evidence type="ECO:0000256" key="9">
    <source>
        <dbReference type="ARBA" id="ARBA00052530"/>
    </source>
</evidence>
<dbReference type="EC" id="1.2.1.84" evidence="10"/>
<evidence type="ECO:0000256" key="8">
    <source>
        <dbReference type="ARBA" id="ARBA00023136"/>
    </source>
</evidence>
<evidence type="ECO:0000256" key="4">
    <source>
        <dbReference type="ARBA" id="ARBA00022692"/>
    </source>
</evidence>
<name>A0A2S2PD11_SCHGA</name>
<protein>
    <recommendedName>
        <fullName evidence="10">Fatty acyl-CoA reductase</fullName>
        <ecNumber evidence="10">1.2.1.84</ecNumber>
    </recommendedName>
</protein>
<dbReference type="InterPro" id="IPR026055">
    <property type="entry name" value="FAR"/>
</dbReference>
<evidence type="ECO:0000256" key="6">
    <source>
        <dbReference type="ARBA" id="ARBA00022989"/>
    </source>
</evidence>
<dbReference type="GO" id="GO:0016020">
    <property type="term" value="C:membrane"/>
    <property type="evidence" value="ECO:0007669"/>
    <property type="project" value="UniProtKB-SubCell"/>
</dbReference>
<dbReference type="FunFam" id="3.40.50.720:FF:000143">
    <property type="entry name" value="Fatty acyl-CoA reductase"/>
    <property type="match status" value="1"/>
</dbReference>
<accession>A0A2S2PD11</accession>
<dbReference type="GO" id="GO:0102965">
    <property type="term" value="F:alcohol-forming long-chain fatty acyl-CoA reductase activity"/>
    <property type="evidence" value="ECO:0007669"/>
    <property type="project" value="UniProtKB-EC"/>
</dbReference>
<keyword evidence="5 10" id="KW-0521">NADP</keyword>
<comment type="similarity">
    <text evidence="2 10">Belongs to the fatty acyl-CoA reductase family.</text>
</comment>
<keyword evidence="8 10" id="KW-0472">Membrane</keyword>
<dbReference type="InterPro" id="IPR013120">
    <property type="entry name" value="FAR_NAD-bd"/>
</dbReference>
<dbReference type="GO" id="GO:0035336">
    <property type="term" value="P:long-chain fatty-acyl-CoA metabolic process"/>
    <property type="evidence" value="ECO:0007669"/>
    <property type="project" value="TreeGrafter"/>
</dbReference>
<keyword evidence="10" id="KW-0560">Oxidoreductase</keyword>
<proteinExistence type="inferred from homology"/>
<evidence type="ECO:0000256" key="3">
    <source>
        <dbReference type="ARBA" id="ARBA00022516"/>
    </source>
</evidence>
<dbReference type="CDD" id="cd09071">
    <property type="entry name" value="FAR_C"/>
    <property type="match status" value="1"/>
</dbReference>
<dbReference type="InterPro" id="IPR036291">
    <property type="entry name" value="NAD(P)-bd_dom_sf"/>
</dbReference>
<feature type="transmembrane region" description="Helical" evidence="10">
    <location>
        <begin position="482"/>
        <end position="503"/>
    </location>
</feature>
<dbReference type="EMBL" id="GGMR01014701">
    <property type="protein sequence ID" value="MBY27320.1"/>
    <property type="molecule type" value="Transcribed_RNA"/>
</dbReference>
<comment type="catalytic activity">
    <reaction evidence="9 10">
        <text>a long-chain fatty acyl-CoA + 2 NADPH + 2 H(+) = a long-chain primary fatty alcohol + 2 NADP(+) + CoA</text>
        <dbReference type="Rhea" id="RHEA:52716"/>
        <dbReference type="ChEBI" id="CHEBI:15378"/>
        <dbReference type="ChEBI" id="CHEBI:57287"/>
        <dbReference type="ChEBI" id="CHEBI:57783"/>
        <dbReference type="ChEBI" id="CHEBI:58349"/>
        <dbReference type="ChEBI" id="CHEBI:77396"/>
        <dbReference type="ChEBI" id="CHEBI:83139"/>
        <dbReference type="EC" id="1.2.1.84"/>
    </reaction>
</comment>
<keyword evidence="4 10" id="KW-0812">Transmembrane</keyword>
<evidence type="ECO:0000256" key="7">
    <source>
        <dbReference type="ARBA" id="ARBA00023098"/>
    </source>
</evidence>
<organism evidence="13">
    <name type="scientific">Schizaphis graminum</name>
    <name type="common">Green bug aphid</name>
    <dbReference type="NCBI Taxonomy" id="13262"/>
    <lineage>
        <taxon>Eukaryota</taxon>
        <taxon>Metazoa</taxon>
        <taxon>Ecdysozoa</taxon>
        <taxon>Arthropoda</taxon>
        <taxon>Hexapoda</taxon>
        <taxon>Insecta</taxon>
        <taxon>Pterygota</taxon>
        <taxon>Neoptera</taxon>
        <taxon>Paraneoptera</taxon>
        <taxon>Hemiptera</taxon>
        <taxon>Sternorrhyncha</taxon>
        <taxon>Aphidomorpha</taxon>
        <taxon>Aphidoidea</taxon>
        <taxon>Aphididae</taxon>
        <taxon>Aphidini</taxon>
        <taxon>Schizaphis</taxon>
    </lineage>
</organism>
<reference evidence="13" key="1">
    <citation type="submission" date="2018-04" db="EMBL/GenBank/DDBJ databases">
        <title>Transcriptome of Schizaphis graminum biotype I.</title>
        <authorList>
            <person name="Scully E.D."/>
            <person name="Geib S.M."/>
            <person name="Palmer N.A."/>
            <person name="Koch K."/>
            <person name="Bradshaw J."/>
            <person name="Heng-Moss T."/>
            <person name="Sarath G."/>
        </authorList>
    </citation>
    <scope>NUCLEOTIDE SEQUENCE</scope>
</reference>
<feature type="domain" description="Thioester reductase (TE)" evidence="12">
    <location>
        <begin position="32"/>
        <end position="301"/>
    </location>
</feature>
<evidence type="ECO:0000256" key="5">
    <source>
        <dbReference type="ARBA" id="ARBA00022857"/>
    </source>
</evidence>
<gene>
    <name evidence="13" type="ORF">g.67497</name>
</gene>
<evidence type="ECO:0000259" key="12">
    <source>
        <dbReference type="Pfam" id="PF07993"/>
    </source>
</evidence>
<dbReference type="Pfam" id="PF03015">
    <property type="entry name" value="Sterile"/>
    <property type="match status" value="1"/>
</dbReference>
<dbReference type="Pfam" id="PF07993">
    <property type="entry name" value="NAD_binding_4"/>
    <property type="match status" value="1"/>
</dbReference>
<dbReference type="Gene3D" id="3.40.50.720">
    <property type="entry name" value="NAD(P)-binding Rossmann-like Domain"/>
    <property type="match status" value="1"/>
</dbReference>
<dbReference type="PANTHER" id="PTHR11011">
    <property type="entry name" value="MALE STERILITY PROTEIN 2-RELATED"/>
    <property type="match status" value="1"/>
</dbReference>
<sequence>MPEIVSCAAKNIKMASTSSPISDFFRGRHVLITGGTGFMGKVLVEKLLHSCPNIACIYLLIRPKQGHDVKSRLDQLLNAAIFDWVRKNQPESLKKLVPINGDVTKYELGISSLDQNTLINNVSIVFHSAATVKFDEALKLSVAMNLLGTKRLVELSYRMTKLEAFVHVSTAYCNCNRQDVEEHLYPIPADPEKIIQCVDCLDENLLESITPKIIKGWPNTYTFTKALAEKMLLQLGDGLPIVIVRPSIVTASWREPILGWVDNLNGPTGLLAGAGKGVLRTLLCHKDLIADLVPVDICINLLISAAWYTAINRPKGIDIYHCTSGTTNPIYWKDIERLGHEFILENPFSDILWYPGGSFKSNRVVNYLCVAAFQMAPAYIIDALAKITGRQPRLIRIHKRLQKAVSCLEFFTTHEWNFKNTNVQKLFTELDPNDQKTFYFDVSQLEWRSYIESYIWGTRQFVLKDHPSTVPNAKLRLRRMYYLHRTSQMVFVVLAIRYILLGNKSIRRFWYSALCFLIKCISNATSSLRLL</sequence>
<dbReference type="PANTHER" id="PTHR11011:SF116">
    <property type="entry name" value="FATTY ACYL-COA REDUCTASE CG5065-RELATED"/>
    <property type="match status" value="1"/>
</dbReference>
<dbReference type="CDD" id="cd05236">
    <property type="entry name" value="FAR-N_SDR_e"/>
    <property type="match status" value="1"/>
</dbReference>
<evidence type="ECO:0000256" key="10">
    <source>
        <dbReference type="RuleBase" id="RU363097"/>
    </source>
</evidence>
<dbReference type="SUPFAM" id="SSF51735">
    <property type="entry name" value="NAD(P)-binding Rossmann-fold domains"/>
    <property type="match status" value="1"/>
</dbReference>
<dbReference type="InterPro" id="IPR033640">
    <property type="entry name" value="FAR_C"/>
</dbReference>
<evidence type="ECO:0000313" key="13">
    <source>
        <dbReference type="EMBL" id="MBY27320.1"/>
    </source>
</evidence>